<evidence type="ECO:0000313" key="2">
    <source>
        <dbReference type="EMBL" id="PYZ92913.1"/>
    </source>
</evidence>
<protein>
    <recommendedName>
        <fullName evidence="4">Cytosolic protein</fullName>
    </recommendedName>
</protein>
<evidence type="ECO:0000313" key="3">
    <source>
        <dbReference type="Proteomes" id="UP000248214"/>
    </source>
</evidence>
<dbReference type="EMBL" id="PDOD01000003">
    <property type="protein sequence ID" value="PYZ92913.1"/>
    <property type="molecule type" value="Genomic_DNA"/>
</dbReference>
<feature type="compositionally biased region" description="Polar residues" evidence="1">
    <location>
        <begin position="48"/>
        <end position="61"/>
    </location>
</feature>
<keyword evidence="3" id="KW-1185">Reference proteome</keyword>
<dbReference type="OrthoDB" id="2376226at2"/>
<comment type="caution">
    <text evidence="2">The sequence shown here is derived from an EMBL/GenBank/DDBJ whole genome shotgun (WGS) entry which is preliminary data.</text>
</comment>
<organism evidence="2 3">
    <name type="scientific">Salipaludibacillus keqinensis</name>
    <dbReference type="NCBI Taxonomy" id="2045207"/>
    <lineage>
        <taxon>Bacteria</taxon>
        <taxon>Bacillati</taxon>
        <taxon>Bacillota</taxon>
        <taxon>Bacilli</taxon>
        <taxon>Bacillales</taxon>
        <taxon>Bacillaceae</taxon>
    </lineage>
</organism>
<feature type="region of interest" description="Disordered" evidence="1">
    <location>
        <begin position="32"/>
        <end position="87"/>
    </location>
</feature>
<name>A0A323TJR5_9BACI</name>
<feature type="compositionally biased region" description="Basic and acidic residues" evidence="1">
    <location>
        <begin position="63"/>
        <end position="87"/>
    </location>
</feature>
<proteinExistence type="predicted"/>
<dbReference type="AlphaFoldDB" id="A0A323TJR5"/>
<evidence type="ECO:0000256" key="1">
    <source>
        <dbReference type="SAM" id="MobiDB-lite"/>
    </source>
</evidence>
<dbReference type="Proteomes" id="UP000248214">
    <property type="component" value="Unassembled WGS sequence"/>
</dbReference>
<reference evidence="2 3" key="1">
    <citation type="submission" date="2017-10" db="EMBL/GenBank/DDBJ databases">
        <title>Bacillus sp. nov., a halophilic bacterium isolated from a Keqin Lake.</title>
        <authorList>
            <person name="Wang H."/>
        </authorList>
    </citation>
    <scope>NUCLEOTIDE SEQUENCE [LARGE SCALE GENOMIC DNA]</scope>
    <source>
        <strain evidence="2 3">KQ-12</strain>
    </source>
</reference>
<sequence length="87" mass="9981">MEVLFLYSKDEEYEDFAAVEKYRHEVLPEITPEGAYGSPIEPPLGKSSPWQPGQRSISAFTYENRELHEGLQRKDPGSHPPHDDPKK</sequence>
<gene>
    <name evidence="2" type="ORF">CR194_14840</name>
</gene>
<evidence type="ECO:0008006" key="4">
    <source>
        <dbReference type="Google" id="ProtNLM"/>
    </source>
</evidence>
<accession>A0A323TJR5</accession>